<evidence type="ECO:0000313" key="2">
    <source>
        <dbReference type="Proteomes" id="UP000579406"/>
    </source>
</evidence>
<dbReference type="EMBL" id="VWZY01022930">
    <property type="protein sequence ID" value="NXI60884.1"/>
    <property type="molecule type" value="Genomic_DNA"/>
</dbReference>
<dbReference type="AlphaFoldDB" id="A0A7K9UJ87"/>
<protein>
    <submittedName>
        <fullName evidence="1">IPIL1 protein</fullName>
    </submittedName>
</protein>
<evidence type="ECO:0000313" key="1">
    <source>
        <dbReference type="EMBL" id="NXI60884.1"/>
    </source>
</evidence>
<dbReference type="OrthoDB" id="9390510at2759"/>
<organism evidence="1 2">
    <name type="scientific">Chloroceryle aenea</name>
    <name type="common">American pygmy kingfisher</name>
    <dbReference type="NCBI Taxonomy" id="176938"/>
    <lineage>
        <taxon>Eukaryota</taxon>
        <taxon>Metazoa</taxon>
        <taxon>Chordata</taxon>
        <taxon>Craniata</taxon>
        <taxon>Vertebrata</taxon>
        <taxon>Euteleostomi</taxon>
        <taxon>Archelosauria</taxon>
        <taxon>Archosauria</taxon>
        <taxon>Dinosauria</taxon>
        <taxon>Saurischia</taxon>
        <taxon>Theropoda</taxon>
        <taxon>Coelurosauria</taxon>
        <taxon>Aves</taxon>
        <taxon>Neognathae</taxon>
        <taxon>Neoaves</taxon>
        <taxon>Telluraves</taxon>
        <taxon>Coraciimorphae</taxon>
        <taxon>Coraciiformes</taxon>
        <taxon>Cerylidae</taxon>
        <taxon>Chloroceryle</taxon>
    </lineage>
</organism>
<sequence>FILEEDTTGQLPATCPSIHVELECLCSREQLLGDMSCFLHHPDDKLPRDQSSWLLRSLCTRSYLDAEKVVCWVQGLVRSAWLLLPQSHHWQLTVLPSSQSCRFLLTGISSVNIRTEMILAAHD</sequence>
<feature type="non-terminal residue" evidence="1">
    <location>
        <position position="1"/>
    </location>
</feature>
<proteinExistence type="predicted"/>
<reference evidence="1 2" key="1">
    <citation type="submission" date="2019-09" db="EMBL/GenBank/DDBJ databases">
        <title>Bird 10,000 Genomes (B10K) Project - Family phase.</title>
        <authorList>
            <person name="Zhang G."/>
        </authorList>
    </citation>
    <scope>NUCLEOTIDE SEQUENCE [LARGE SCALE GENOMIC DNA]</scope>
    <source>
        <strain evidence="1">B10K-DU-001-61</strain>
        <tissue evidence="1">Muscle</tissue>
    </source>
</reference>
<comment type="caution">
    <text evidence="1">The sequence shown here is derived from an EMBL/GenBank/DDBJ whole genome shotgun (WGS) entry which is preliminary data.</text>
</comment>
<name>A0A7K9UJ87_9AVES</name>
<keyword evidence="2" id="KW-1185">Reference proteome</keyword>
<accession>A0A7K9UJ87</accession>
<feature type="non-terminal residue" evidence="1">
    <location>
        <position position="123"/>
    </location>
</feature>
<dbReference type="Proteomes" id="UP000579406">
    <property type="component" value="Unassembled WGS sequence"/>
</dbReference>
<gene>
    <name evidence="1" type="primary">Itpripl1_2</name>
    <name evidence="1" type="ORF">CHLAEN_R13844</name>
</gene>